<dbReference type="EMBL" id="JBHSMU010000015">
    <property type="protein sequence ID" value="MFC5461921.1"/>
    <property type="molecule type" value="Genomic_DNA"/>
</dbReference>
<evidence type="ECO:0000313" key="1">
    <source>
        <dbReference type="EMBL" id="MFC5461921.1"/>
    </source>
</evidence>
<reference evidence="2" key="1">
    <citation type="journal article" date="2019" name="Int. J. Syst. Evol. Microbiol.">
        <title>The Global Catalogue of Microorganisms (GCM) 10K type strain sequencing project: providing services to taxonomists for standard genome sequencing and annotation.</title>
        <authorList>
            <consortium name="The Broad Institute Genomics Platform"/>
            <consortium name="The Broad Institute Genome Sequencing Center for Infectious Disease"/>
            <person name="Wu L."/>
            <person name="Ma J."/>
        </authorList>
    </citation>
    <scope>NUCLEOTIDE SEQUENCE [LARGE SCALE GENOMIC DNA]</scope>
    <source>
        <strain evidence="2">KACC 12649</strain>
    </source>
</reference>
<dbReference type="Pfam" id="PF13688">
    <property type="entry name" value="Reprolysin_5"/>
    <property type="match status" value="1"/>
</dbReference>
<dbReference type="InterPro" id="IPR024079">
    <property type="entry name" value="MetalloPept_cat_dom_sf"/>
</dbReference>
<evidence type="ECO:0000313" key="2">
    <source>
        <dbReference type="Proteomes" id="UP001596050"/>
    </source>
</evidence>
<dbReference type="Proteomes" id="UP001596050">
    <property type="component" value="Unassembled WGS sequence"/>
</dbReference>
<dbReference type="SUPFAM" id="SSF55486">
    <property type="entry name" value="Metalloproteases ('zincins'), catalytic domain"/>
    <property type="match status" value="1"/>
</dbReference>
<protein>
    <submittedName>
        <fullName evidence="1">M12 family metallo-peptidase</fullName>
    </submittedName>
</protein>
<proteinExistence type="predicted"/>
<dbReference type="Gene3D" id="3.40.390.10">
    <property type="entry name" value="Collagenase (Catalytic Domain)"/>
    <property type="match status" value="1"/>
</dbReference>
<gene>
    <name evidence="1" type="ORF">ACFPN5_19080</name>
</gene>
<name>A0ABW0L990_9BURK</name>
<comment type="caution">
    <text evidence="1">The sequence shown here is derived from an EMBL/GenBank/DDBJ whole genome shotgun (WGS) entry which is preliminary data.</text>
</comment>
<organism evidence="1 2">
    <name type="scientific">Massilia niabensis</name>
    <dbReference type="NCBI Taxonomy" id="544910"/>
    <lineage>
        <taxon>Bacteria</taxon>
        <taxon>Pseudomonadati</taxon>
        <taxon>Pseudomonadota</taxon>
        <taxon>Betaproteobacteria</taxon>
        <taxon>Burkholderiales</taxon>
        <taxon>Oxalobacteraceae</taxon>
        <taxon>Telluria group</taxon>
        <taxon>Massilia</taxon>
    </lineage>
</organism>
<keyword evidence="2" id="KW-1185">Reference proteome</keyword>
<sequence>MTSTDDVLDLFEAFPKSADVQVDAQVVLGPYGIRARVAELSAAFLNQGNALTPGPSKVRLNLFSSADDDATFVASGRVESFTPFQFEPVALLDAPVSQDGVLVFSGRLDNESDSAVTITLVNGVIDLDLFVPSIGSLAHFQAMRFDTTTRYVIRQLDGELLPDCGVEDEDEETEVDVADDGAGDRSDIANPVAKLLIVYTSRVKAALGGEASVRARAVSAVNKGNDVLENSNVDVRLGLAAVVELPDYSEISGKKGYYTMLEQLVKGSVIGLEKLHALRDQYEADLVSLLVANGSLGGLANVMSKPSASFANRAYSVVNYDSASIWTLVHEIGHNFGCCHETGCKYTPSYSKGHTFKADGSTWNTVMVKQSVPGTRIGYFSNPLVSFRGVSTGTEARNNARVIKESTSTVIAFRPLQNLA</sequence>
<dbReference type="RefSeq" id="WP_379785369.1">
    <property type="nucleotide sequence ID" value="NZ_JBHSMU010000015.1"/>
</dbReference>
<accession>A0ABW0L990</accession>